<reference evidence="4 5" key="1">
    <citation type="submission" date="2020-11" db="EMBL/GenBank/DDBJ databases">
        <title>Kefir isolates.</title>
        <authorList>
            <person name="Marcisauskas S."/>
            <person name="Kim Y."/>
            <person name="Blasche S."/>
        </authorList>
    </citation>
    <scope>NUCLEOTIDE SEQUENCE [LARGE SCALE GENOMIC DNA]</scope>
    <source>
        <strain evidence="4 5">OG2</strain>
    </source>
</reference>
<dbReference type="Gene3D" id="2.60.40.4160">
    <property type="match status" value="1"/>
</dbReference>
<proteinExistence type="inferred from homology"/>
<evidence type="ECO:0000256" key="1">
    <source>
        <dbReference type="ARBA" id="ARBA00008511"/>
    </source>
</evidence>
<evidence type="ECO:0000259" key="2">
    <source>
        <dbReference type="Pfam" id="PF08190"/>
    </source>
</evidence>
<dbReference type="GO" id="GO:0005737">
    <property type="term" value="C:cytoplasm"/>
    <property type="evidence" value="ECO:0007669"/>
    <property type="project" value="TreeGrafter"/>
</dbReference>
<dbReference type="GO" id="GO:1990904">
    <property type="term" value="C:ribonucleoprotein complex"/>
    <property type="evidence" value="ECO:0007669"/>
    <property type="project" value="TreeGrafter"/>
</dbReference>
<gene>
    <name evidence="4" type="ORF">C6P45_003976</name>
</gene>
<dbReference type="Proteomes" id="UP000750334">
    <property type="component" value="Unassembled WGS sequence"/>
</dbReference>
<dbReference type="InterPro" id="IPR012981">
    <property type="entry name" value="PIH1_N"/>
</dbReference>
<dbReference type="GO" id="GO:0006364">
    <property type="term" value="P:rRNA processing"/>
    <property type="evidence" value="ECO:0007669"/>
    <property type="project" value="TreeGrafter"/>
</dbReference>
<dbReference type="InterPro" id="IPR041441">
    <property type="entry name" value="Pih1_CS_Ascomycota"/>
</dbReference>
<dbReference type="AlphaFoldDB" id="A0A9P6VRD7"/>
<feature type="domain" description="Pih1 Ascomycota CS" evidence="3">
    <location>
        <begin position="241"/>
        <end position="327"/>
    </location>
</feature>
<dbReference type="GO" id="GO:0000492">
    <property type="term" value="P:box C/D snoRNP assembly"/>
    <property type="evidence" value="ECO:0007669"/>
    <property type="project" value="TreeGrafter"/>
</dbReference>
<dbReference type="EMBL" id="PUHR01000460">
    <property type="protein sequence ID" value="KAG0653308.1"/>
    <property type="molecule type" value="Genomic_DNA"/>
</dbReference>
<feature type="domain" description="PIH1 N-terminal" evidence="2">
    <location>
        <begin position="11"/>
        <end position="155"/>
    </location>
</feature>
<keyword evidence="5" id="KW-1185">Reference proteome</keyword>
<dbReference type="Pfam" id="PF18482">
    <property type="entry name" value="Pih1_fungal_CS"/>
    <property type="match status" value="1"/>
</dbReference>
<organism evidence="4 5">
    <name type="scientific">Maudiozyma exigua</name>
    <name type="common">Yeast</name>
    <name type="synonym">Kazachstania exigua</name>
    <dbReference type="NCBI Taxonomy" id="34358"/>
    <lineage>
        <taxon>Eukaryota</taxon>
        <taxon>Fungi</taxon>
        <taxon>Dikarya</taxon>
        <taxon>Ascomycota</taxon>
        <taxon>Saccharomycotina</taxon>
        <taxon>Saccharomycetes</taxon>
        <taxon>Saccharomycetales</taxon>
        <taxon>Saccharomycetaceae</taxon>
        <taxon>Maudiozyma</taxon>
    </lineage>
</organism>
<dbReference type="InterPro" id="IPR050734">
    <property type="entry name" value="PIH1/Kintoun_subfamily"/>
</dbReference>
<evidence type="ECO:0008006" key="6">
    <source>
        <dbReference type="Google" id="ProtNLM"/>
    </source>
</evidence>
<evidence type="ECO:0000313" key="4">
    <source>
        <dbReference type="EMBL" id="KAG0653308.1"/>
    </source>
</evidence>
<dbReference type="PANTHER" id="PTHR22997:SF0">
    <property type="entry name" value="PIH1 DOMAIN-CONTAINING PROTEIN 1"/>
    <property type="match status" value="1"/>
</dbReference>
<comment type="similarity">
    <text evidence="1">Belongs to the PIH1 family.</text>
</comment>
<evidence type="ECO:0000259" key="3">
    <source>
        <dbReference type="Pfam" id="PF18482"/>
    </source>
</evidence>
<evidence type="ECO:0000313" key="5">
    <source>
        <dbReference type="Proteomes" id="UP000750334"/>
    </source>
</evidence>
<protein>
    <recommendedName>
        <fullName evidence="6">PIH1 N-terminal domain-containing protein</fullName>
    </recommendedName>
</protein>
<sequence length="327" mass="37636">MNDYIRPVNDKDVITIKPSPIFVIKSKLLNGSQQKLFINVCHATNVPGPTIPFDPRNTYTAIMNNEWEIPIVTSQMRSDTDKKGDICSVADCIINDSLVVIINDVNNFQLKQILVEWCIESVEVRENVMIHRDCIKFPKMKFKGDELPDLEIRNDGDNEDDDIVMEDNNSVSGFLQMKKDLLDKEEMDDETNGLKTLFPMSLSSKDNKPLIQDISENDDINDRRTHANISEIPNSTKQAPKFNVTMRHTKDTTTYKLRIEIESLIDSSLDLDLTYNSQNNSLMLKNINTDSFKESKLEIPLPNFNSATEPEFKTFFIKKERKLYIFI</sequence>
<dbReference type="PANTHER" id="PTHR22997">
    <property type="entry name" value="PIH1 DOMAIN-CONTAINING PROTEIN 1"/>
    <property type="match status" value="1"/>
</dbReference>
<name>A0A9P6VRD7_MAUEX</name>
<dbReference type="GO" id="GO:0097255">
    <property type="term" value="C:R2TP complex"/>
    <property type="evidence" value="ECO:0007669"/>
    <property type="project" value="TreeGrafter"/>
</dbReference>
<dbReference type="Pfam" id="PF08190">
    <property type="entry name" value="PIH1"/>
    <property type="match status" value="1"/>
</dbReference>
<accession>A0A9P6VRD7</accession>
<comment type="caution">
    <text evidence="4">The sequence shown here is derived from an EMBL/GenBank/DDBJ whole genome shotgun (WGS) entry which is preliminary data.</text>
</comment>
<dbReference type="OrthoDB" id="5135119at2759"/>